<sequence>MRGDQTTAPPGADKQSHSHTPFACRIVFGPHVPPTPVRAGVGYQPTTGGTAVRFSRDAFDTQHLRAMTERLHWHRKSSAKAVPLSMRAQHLHHTHSNAHHDAEVMKVAMVSTAAALAVVLAALLAVGFGSEMARWMGLE</sequence>
<dbReference type="AlphaFoldDB" id="B2UG61"/>
<dbReference type="HOGENOM" id="CLU_1968752_0_0_4"/>
<feature type="transmembrane region" description="Helical" evidence="1">
    <location>
        <begin position="107"/>
        <end position="129"/>
    </location>
</feature>
<protein>
    <recommendedName>
        <fullName evidence="3">Transmembrane protein</fullName>
    </recommendedName>
</protein>
<dbReference type="EMBL" id="CP001068">
    <property type="protein sequence ID" value="ACD28588.1"/>
    <property type="molecule type" value="Genomic_DNA"/>
</dbReference>
<dbReference type="eggNOG" id="ENOG503176M">
    <property type="taxonomic scope" value="Bacteria"/>
</dbReference>
<dbReference type="KEGG" id="rpi:Rpic_3468"/>
<dbReference type="STRING" id="402626.Rpic_3468"/>
<keyword evidence="1" id="KW-1133">Transmembrane helix</keyword>
<evidence type="ECO:0000313" key="2">
    <source>
        <dbReference type="EMBL" id="ACD28588.1"/>
    </source>
</evidence>
<evidence type="ECO:0000256" key="1">
    <source>
        <dbReference type="SAM" id="Phobius"/>
    </source>
</evidence>
<reference evidence="2" key="1">
    <citation type="submission" date="2008-05" db="EMBL/GenBank/DDBJ databases">
        <title>Complete sequence of chromosome1 of Ralstonia pickettii 12J.</title>
        <authorList>
            <consortium name="US DOE Joint Genome Institute"/>
            <person name="Lucas S."/>
            <person name="Copeland A."/>
            <person name="Lapidus A."/>
            <person name="Glavina del Rio T."/>
            <person name="Dalin E."/>
            <person name="Tice H."/>
            <person name="Bruce D."/>
            <person name="Goodwin L."/>
            <person name="Pitluck S."/>
            <person name="Meincke L."/>
            <person name="Brettin T."/>
            <person name="Detter J.C."/>
            <person name="Han C."/>
            <person name="Kuske C.R."/>
            <person name="Schmutz J."/>
            <person name="Larimer F."/>
            <person name="Land M."/>
            <person name="Hauser L."/>
            <person name="Kyrpides N."/>
            <person name="Mikhailova N."/>
            <person name="Marsh T."/>
            <person name="Richardson P."/>
        </authorList>
    </citation>
    <scope>NUCLEOTIDE SEQUENCE</scope>
    <source>
        <strain evidence="2">12J</strain>
    </source>
</reference>
<keyword evidence="1" id="KW-0812">Transmembrane</keyword>
<proteinExistence type="predicted"/>
<gene>
    <name evidence="2" type="ordered locus">Rpic_3468</name>
</gene>
<accession>B2UG61</accession>
<evidence type="ECO:0008006" key="3">
    <source>
        <dbReference type="Google" id="ProtNLM"/>
    </source>
</evidence>
<organism evidence="2">
    <name type="scientific">Ralstonia pickettii (strain 12J)</name>
    <dbReference type="NCBI Taxonomy" id="402626"/>
    <lineage>
        <taxon>Bacteria</taxon>
        <taxon>Pseudomonadati</taxon>
        <taxon>Pseudomonadota</taxon>
        <taxon>Betaproteobacteria</taxon>
        <taxon>Burkholderiales</taxon>
        <taxon>Burkholderiaceae</taxon>
        <taxon>Ralstonia</taxon>
    </lineage>
</organism>
<keyword evidence="1" id="KW-0472">Membrane</keyword>
<name>B2UG61_RALPJ</name>